<dbReference type="RefSeq" id="WP_220133380.1">
    <property type="nucleotide sequence ID" value="NZ_BAABAM010000006.1"/>
</dbReference>
<reference evidence="3 4" key="1">
    <citation type="submission" date="2020-07" db="EMBL/GenBank/DDBJ databases">
        <title>Genomic Encyclopedia of Type Strains, Phase IV (KMG-IV): sequencing the most valuable type-strain genomes for metagenomic binning, comparative biology and taxonomic classification.</title>
        <authorList>
            <person name="Goeker M."/>
        </authorList>
    </citation>
    <scope>NUCLEOTIDE SEQUENCE [LARGE SCALE GENOMIC DNA]</scope>
    <source>
        <strain evidence="3 4">DSM 45533</strain>
    </source>
</reference>
<accession>A0A7W0CFR1</accession>
<dbReference type="GO" id="GO:0016787">
    <property type="term" value="F:hydrolase activity"/>
    <property type="evidence" value="ECO:0007669"/>
    <property type="project" value="UniProtKB-KW"/>
</dbReference>
<dbReference type="EMBL" id="JACDUR010000002">
    <property type="protein sequence ID" value="MBA2890352.1"/>
    <property type="molecule type" value="Genomic_DNA"/>
</dbReference>
<evidence type="ECO:0000313" key="4">
    <source>
        <dbReference type="Proteomes" id="UP000530928"/>
    </source>
</evidence>
<dbReference type="PANTHER" id="PTHR48081">
    <property type="entry name" value="AB HYDROLASE SUPERFAMILY PROTEIN C4A8.06C"/>
    <property type="match status" value="1"/>
</dbReference>
<evidence type="ECO:0000256" key="1">
    <source>
        <dbReference type="ARBA" id="ARBA00022801"/>
    </source>
</evidence>
<keyword evidence="4" id="KW-1185">Reference proteome</keyword>
<dbReference type="InterPro" id="IPR029058">
    <property type="entry name" value="AB_hydrolase_fold"/>
</dbReference>
<evidence type="ECO:0000313" key="3">
    <source>
        <dbReference type="EMBL" id="MBA2890352.1"/>
    </source>
</evidence>
<feature type="domain" description="BD-FAE-like" evidence="2">
    <location>
        <begin position="19"/>
        <end position="219"/>
    </location>
</feature>
<sequence>MIHRSLLVAEHHGFRPLMLDLIVPDVAGPHPVLLYLHGGGWLGGSPRIRPGWWGEHDPIAAAVAAGFAVALVEYRMSAEAVFPAQLDDVRAALAWVREHGAAYDLSGRIGTWGESAGGHLAALAALTDPGVGAAVAWYPVTNLLSVQAQTEPDSALDHDAADSPESLLIGAPVQEAPDLAKAASPVSYAHAGAAPMLLVHGDADRLVPWRQSQELATALTEAGARAELVIVRGADHCFVGVDLGEPIRASLDFFGRHLTG</sequence>
<keyword evidence="1" id="KW-0378">Hydrolase</keyword>
<organism evidence="3 4">
    <name type="scientific">Nonomuraea soli</name>
    <dbReference type="NCBI Taxonomy" id="1032476"/>
    <lineage>
        <taxon>Bacteria</taxon>
        <taxon>Bacillati</taxon>
        <taxon>Actinomycetota</taxon>
        <taxon>Actinomycetes</taxon>
        <taxon>Streptosporangiales</taxon>
        <taxon>Streptosporangiaceae</taxon>
        <taxon>Nonomuraea</taxon>
    </lineage>
</organism>
<dbReference type="InterPro" id="IPR049492">
    <property type="entry name" value="BD-FAE-like_dom"/>
</dbReference>
<dbReference type="InterPro" id="IPR050300">
    <property type="entry name" value="GDXG_lipolytic_enzyme"/>
</dbReference>
<proteinExistence type="predicted"/>
<comment type="caution">
    <text evidence="3">The sequence shown here is derived from an EMBL/GenBank/DDBJ whole genome shotgun (WGS) entry which is preliminary data.</text>
</comment>
<name>A0A7W0CFR1_9ACTN</name>
<evidence type="ECO:0000259" key="2">
    <source>
        <dbReference type="Pfam" id="PF20434"/>
    </source>
</evidence>
<protein>
    <submittedName>
        <fullName evidence="3">Acetyl esterase/lipase</fullName>
    </submittedName>
</protein>
<dbReference type="PANTHER" id="PTHR48081:SF13">
    <property type="entry name" value="ALPHA_BETA HYDROLASE"/>
    <property type="match status" value="1"/>
</dbReference>
<gene>
    <name evidence="3" type="ORF">HNR30_001693</name>
</gene>
<dbReference type="SUPFAM" id="SSF53474">
    <property type="entry name" value="alpha/beta-Hydrolases"/>
    <property type="match status" value="1"/>
</dbReference>
<dbReference type="Gene3D" id="3.40.50.1820">
    <property type="entry name" value="alpha/beta hydrolase"/>
    <property type="match status" value="1"/>
</dbReference>
<dbReference type="Pfam" id="PF20434">
    <property type="entry name" value="BD-FAE"/>
    <property type="match status" value="1"/>
</dbReference>
<dbReference type="Proteomes" id="UP000530928">
    <property type="component" value="Unassembled WGS sequence"/>
</dbReference>
<dbReference type="AlphaFoldDB" id="A0A7W0CFR1"/>